<organism evidence="1 2">
    <name type="scientific">Pseudomonas fluorescens</name>
    <dbReference type="NCBI Taxonomy" id="294"/>
    <lineage>
        <taxon>Bacteria</taxon>
        <taxon>Pseudomonadati</taxon>
        <taxon>Pseudomonadota</taxon>
        <taxon>Gammaproteobacteria</taxon>
        <taxon>Pseudomonadales</taxon>
        <taxon>Pseudomonadaceae</taxon>
        <taxon>Pseudomonas</taxon>
    </lineage>
</organism>
<sequence>MKNTATIYFIPRLPRNVSDYLMHALPKAKQHKVARYLQHFEMWLCHTHYKSISSEHLPLDAYVYFYLFHISLYPNREAIKDYYLRQDIDDVLMRLKLKGLGRLTSRQAASRIAAVMRWQEYHFGINLDPLRSSMKKLYHQAKIFCNDVGLASKSKLHSPELLGLVSETCRGTEHWVRDLAMLQVLQEARCDTSDIAKILCEHLTTGYNHDWYFKYGKNHEICLTEGTAMLIQVLLGRRHHHERRGSISQTLFSMGDAQVEFPLNAEAIEEILERRYRFALMMTSVNCSTDSALYLPGATPFPEGFVSEKTVAKQPNEDYIRVVNLQFSVGRVKSLDHSESESLEPEYFYEDWDSAIRNSAMAMKEPEVSVASRRGCESQNSNLRNRRVLIAGESIDKITWANWVED</sequence>
<reference evidence="1 2" key="1">
    <citation type="submission" date="2015-09" db="EMBL/GenBank/DDBJ databases">
        <authorList>
            <person name="Jackson K.R."/>
            <person name="Lunt B.L."/>
            <person name="Fisher J.N.B."/>
            <person name="Gardner A.V."/>
            <person name="Bailey M.E."/>
            <person name="Deus L.M."/>
            <person name="Earl A.S."/>
            <person name="Gibby P.D."/>
            <person name="Hartmann K.A."/>
            <person name="Liu J.E."/>
            <person name="Manci A.M."/>
            <person name="Nielsen D.A."/>
            <person name="Solomon M.B."/>
            <person name="Breakwell D.P."/>
            <person name="Burnett S.H."/>
            <person name="Grose J.H."/>
        </authorList>
    </citation>
    <scope>NUCLEOTIDE SEQUENCE [LARGE SCALE GENOMIC DNA]</scope>
    <source>
        <strain evidence="1 2">S613</strain>
    </source>
</reference>
<proteinExistence type="predicted"/>
<accession>A0A0P8Z3D6</accession>
<dbReference type="Proteomes" id="UP000050349">
    <property type="component" value="Unassembled WGS sequence"/>
</dbReference>
<dbReference type="RefSeq" id="WP_057397900.1">
    <property type="nucleotide sequence ID" value="NZ_LJXB01000076.1"/>
</dbReference>
<evidence type="ECO:0000313" key="1">
    <source>
        <dbReference type="EMBL" id="KPU59435.1"/>
    </source>
</evidence>
<evidence type="ECO:0000313" key="2">
    <source>
        <dbReference type="Proteomes" id="UP000050349"/>
    </source>
</evidence>
<protein>
    <submittedName>
        <fullName evidence="1">Uncharacterized protein</fullName>
    </submittedName>
</protein>
<dbReference type="PATRIC" id="fig|294.162.peg.2807"/>
<dbReference type="OrthoDB" id="6980901at2"/>
<comment type="caution">
    <text evidence="1">The sequence shown here is derived from an EMBL/GenBank/DDBJ whole genome shotgun (WGS) entry which is preliminary data.</text>
</comment>
<gene>
    <name evidence="1" type="ORF">AN403_3026</name>
</gene>
<name>A0A0P8Z3D6_PSEFL</name>
<dbReference type="AlphaFoldDB" id="A0A0P8Z3D6"/>
<dbReference type="EMBL" id="LJXB01000076">
    <property type="protein sequence ID" value="KPU59435.1"/>
    <property type="molecule type" value="Genomic_DNA"/>
</dbReference>